<organism evidence="2 3">
    <name type="scientific">Choanephora cucurbitarum</name>
    <dbReference type="NCBI Taxonomy" id="101091"/>
    <lineage>
        <taxon>Eukaryota</taxon>
        <taxon>Fungi</taxon>
        <taxon>Fungi incertae sedis</taxon>
        <taxon>Mucoromycota</taxon>
        <taxon>Mucoromycotina</taxon>
        <taxon>Mucoromycetes</taxon>
        <taxon>Mucorales</taxon>
        <taxon>Mucorineae</taxon>
        <taxon>Choanephoraceae</taxon>
        <taxon>Choanephoroideae</taxon>
        <taxon>Choanephora</taxon>
    </lineage>
</organism>
<keyword evidence="3" id="KW-1185">Reference proteome</keyword>
<reference evidence="2 3" key="1">
    <citation type="submission" date="2016-03" db="EMBL/GenBank/DDBJ databases">
        <title>Choanephora cucurbitarum.</title>
        <authorList>
            <person name="Min B."/>
            <person name="Park H."/>
            <person name="Park J.-H."/>
            <person name="Shin H.-D."/>
            <person name="Choi I.-G."/>
        </authorList>
    </citation>
    <scope>NUCLEOTIDE SEQUENCE [LARGE SCALE GENOMIC DNA]</scope>
    <source>
        <strain evidence="2 3">KUS-F28377</strain>
    </source>
</reference>
<proteinExistence type="predicted"/>
<name>A0A1C7NAT7_9FUNG</name>
<feature type="compositionally biased region" description="Low complexity" evidence="1">
    <location>
        <begin position="1"/>
        <end position="32"/>
    </location>
</feature>
<sequence>SSFSSSVFSGPDLGSTSTFAPAPATSKATTTKRVPVRKATTKPKKVSRVSKKQ</sequence>
<protein>
    <submittedName>
        <fullName evidence="2">Uncharacterized protein</fullName>
    </submittedName>
</protein>
<gene>
    <name evidence="2" type="ORF">A0J61_05779</name>
</gene>
<evidence type="ECO:0000256" key="1">
    <source>
        <dbReference type="SAM" id="MobiDB-lite"/>
    </source>
</evidence>
<evidence type="ECO:0000313" key="3">
    <source>
        <dbReference type="Proteomes" id="UP000093000"/>
    </source>
</evidence>
<evidence type="ECO:0000313" key="2">
    <source>
        <dbReference type="EMBL" id="OBZ86171.1"/>
    </source>
</evidence>
<feature type="compositionally biased region" description="Basic residues" evidence="1">
    <location>
        <begin position="34"/>
        <end position="53"/>
    </location>
</feature>
<feature type="non-terminal residue" evidence="2">
    <location>
        <position position="1"/>
    </location>
</feature>
<dbReference type="Proteomes" id="UP000093000">
    <property type="component" value="Unassembled WGS sequence"/>
</dbReference>
<feature type="region of interest" description="Disordered" evidence="1">
    <location>
        <begin position="1"/>
        <end position="53"/>
    </location>
</feature>
<comment type="caution">
    <text evidence="2">The sequence shown here is derived from an EMBL/GenBank/DDBJ whole genome shotgun (WGS) entry which is preliminary data.</text>
</comment>
<dbReference type="InParanoid" id="A0A1C7NAT7"/>
<accession>A0A1C7NAT7</accession>
<dbReference type="EMBL" id="LUGH01000323">
    <property type="protein sequence ID" value="OBZ86171.1"/>
    <property type="molecule type" value="Genomic_DNA"/>
</dbReference>
<dbReference type="AlphaFoldDB" id="A0A1C7NAT7"/>